<keyword evidence="2" id="KW-0540">Nuclease</keyword>
<dbReference type="GO" id="GO:0004519">
    <property type="term" value="F:endonuclease activity"/>
    <property type="evidence" value="ECO:0007669"/>
    <property type="project" value="UniProtKB-KW"/>
</dbReference>
<feature type="domain" description="Endonuclease/exonuclease/phosphatase" evidence="1">
    <location>
        <begin position="593"/>
        <end position="899"/>
    </location>
</feature>
<accession>A0ABY1UHK6</accession>
<reference evidence="2" key="1">
    <citation type="submission" date="2016-09" db="EMBL/GenBank/DDBJ databases">
        <authorList>
            <consortium name="Pathogen Informatics"/>
            <person name="Sun Q."/>
            <person name="Inoue M."/>
        </authorList>
    </citation>
    <scope>NUCLEOTIDE SEQUENCE</scope>
</reference>
<gene>
    <name evidence="2" type="ORF">PGABG01_0318600</name>
</gene>
<dbReference type="InterPro" id="IPR050410">
    <property type="entry name" value="CCR4/nocturin_mRNA_transcr"/>
</dbReference>
<proteinExistence type="predicted"/>
<evidence type="ECO:0000313" key="2">
    <source>
        <dbReference type="EMBL" id="SOV11009.1"/>
    </source>
</evidence>
<dbReference type="PANTHER" id="PTHR12121">
    <property type="entry name" value="CARBON CATABOLITE REPRESSOR PROTEIN 4"/>
    <property type="match status" value="1"/>
</dbReference>
<dbReference type="Gene3D" id="3.60.10.10">
    <property type="entry name" value="Endonuclease/exonuclease/phosphatase"/>
    <property type="match status" value="1"/>
</dbReference>
<keyword evidence="2" id="KW-0255">Endonuclease</keyword>
<dbReference type="Pfam" id="PF03372">
    <property type="entry name" value="Exo_endo_phos"/>
    <property type="match status" value="1"/>
</dbReference>
<dbReference type="Proteomes" id="UP000831156">
    <property type="component" value="Chromosome 3"/>
</dbReference>
<protein>
    <submittedName>
        <fullName evidence="2">Endonuclease/exonuclease/phosphatase family protein, putative</fullName>
    </submittedName>
</protein>
<keyword evidence="3" id="KW-1185">Reference proteome</keyword>
<dbReference type="EMBL" id="LT969426">
    <property type="protein sequence ID" value="SOV11009.1"/>
    <property type="molecule type" value="Genomic_DNA"/>
</dbReference>
<sequence>MKCQIFYKCLFVVVIFLNEYNAIMLSTRRNNHNTIKYIFNDKLNFSEKEKKSYTFPPYMNVIKNKRKKTQSCIFSSPLKINYNNVIDKSRRSISSSFHNIYNNINQIDTNINNINKKKFSDPLHFFIHSFISQRINNNNNNNNKYNKYILYTNNQHHFSPHYCKKKNYFVTQLNAENTNYIKEVATNLKTASQSNLDNNLILNEKKMEINIIPNKEEEEEEEIKKGEQHSKILHNNNIYDVKENNKSTELKEQQNDIKNMNNVSLMKTKNNDSNTIYYDSHKNANILTLEELIKTKKVSNIFIINNTENEELNIELYFDHKELKLLRKKEETLNSLKNRLTLNLLKLEKKKLKRKRQHGEVKEQNGKDKMILIKEEKSGELINNIKDNINENICKLPTKEEEKTSIYFLDIDNNIIDENNILSNIMDKLKYVVINGMKIEIFKNLYELKQIYISMDVFDNHPIIPCNMPMNNLNKYIYYWIDSNDKNVIKSLDLFYVPNKEDVNKKLQLVIYDKENPFHFYVTDDVYVNENRFKNEMMIKNNRYSDFNNYDRKNNSCEKNIIRILSYNILAPIYTNTKYALEHMFKNIDPCYLKTNYRSHLLIHDINNYYDIISLQEVSEYLHNNLFCTFLNENYFSNYKPKNNYGNDGCSLFVNKKKFSLIEYKNYEFNQVIKTDELKNIYDTFLNLSKELDDIIKEIKTVFQIGIYMHKNTNSIFLISNTHFYFHSLAQHIRALQSYTILHILQTLKNKYQLTYPDKEIYVILNGDFNTNFDSEVFHFMQGKDISPTSPIWLNAQLFKKEFDDLDKYPNLFELEKNRNNNEQSIIGPHLDRKKFIPLYSAYTKQDIQFTNWNNNFIDVLDYIFLSTNIKVKKVLKGIDKECFQKYKGALSPINPSDHISIAAEVEL</sequence>
<evidence type="ECO:0000259" key="1">
    <source>
        <dbReference type="Pfam" id="PF03372"/>
    </source>
</evidence>
<organism evidence="2 3">
    <name type="scientific">Plasmodium gaboni</name>
    <dbReference type="NCBI Taxonomy" id="647221"/>
    <lineage>
        <taxon>Eukaryota</taxon>
        <taxon>Sar</taxon>
        <taxon>Alveolata</taxon>
        <taxon>Apicomplexa</taxon>
        <taxon>Aconoidasida</taxon>
        <taxon>Haemosporida</taxon>
        <taxon>Plasmodiidae</taxon>
        <taxon>Plasmodium</taxon>
        <taxon>Plasmodium (Laverania)</taxon>
    </lineage>
</organism>
<dbReference type="PANTHER" id="PTHR12121:SF37">
    <property type="entry name" value="2',5'-PHOSPHODIESTERASE 12"/>
    <property type="match status" value="1"/>
</dbReference>
<evidence type="ECO:0000313" key="3">
    <source>
        <dbReference type="Proteomes" id="UP000831156"/>
    </source>
</evidence>
<dbReference type="InterPro" id="IPR005135">
    <property type="entry name" value="Endo/exonuclease/phosphatase"/>
</dbReference>
<dbReference type="InterPro" id="IPR036691">
    <property type="entry name" value="Endo/exonu/phosph_ase_sf"/>
</dbReference>
<keyword evidence="2" id="KW-0378">Hydrolase</keyword>
<dbReference type="SUPFAM" id="SSF56219">
    <property type="entry name" value="DNase I-like"/>
    <property type="match status" value="1"/>
</dbReference>
<name>A0ABY1UHK6_9APIC</name>